<protein>
    <submittedName>
        <fullName evidence="1">AbrB/MazE/SpoVT family DNA-binding domain-containing protein</fullName>
    </submittedName>
</protein>
<dbReference type="OrthoDB" id="9811597at2"/>
<dbReference type="GO" id="GO:0003677">
    <property type="term" value="F:DNA binding"/>
    <property type="evidence" value="ECO:0007669"/>
    <property type="project" value="UniProtKB-UniRule"/>
</dbReference>
<name>A0A4R8VAY4_9MICO</name>
<dbReference type="InterPro" id="IPR007159">
    <property type="entry name" value="SpoVT-AbrB_dom"/>
</dbReference>
<dbReference type="NCBIfam" id="TIGR01439">
    <property type="entry name" value="lp_hng_hel_AbrB"/>
    <property type="match status" value="1"/>
</dbReference>
<dbReference type="SUPFAM" id="SSF89447">
    <property type="entry name" value="AbrB/MazE/MraZ-like"/>
    <property type="match status" value="1"/>
</dbReference>
<organism evidence="1 2">
    <name type="scientific">Terrimesophilobacter mesophilus</name>
    <dbReference type="NCBI Taxonomy" id="433647"/>
    <lineage>
        <taxon>Bacteria</taxon>
        <taxon>Bacillati</taxon>
        <taxon>Actinomycetota</taxon>
        <taxon>Actinomycetes</taxon>
        <taxon>Micrococcales</taxon>
        <taxon>Microbacteriaceae</taxon>
        <taxon>Terrimesophilobacter</taxon>
    </lineage>
</organism>
<dbReference type="PROSITE" id="PS51740">
    <property type="entry name" value="SPOVT_ABRB"/>
    <property type="match status" value="1"/>
</dbReference>
<dbReference type="Pfam" id="PF04014">
    <property type="entry name" value="MazE_antitoxin"/>
    <property type="match status" value="1"/>
</dbReference>
<dbReference type="InterPro" id="IPR037914">
    <property type="entry name" value="SpoVT-AbrB_sf"/>
</dbReference>
<dbReference type="RefSeq" id="WP_104095617.1">
    <property type="nucleotide sequence ID" value="NZ_JACHBP010000001.1"/>
</dbReference>
<dbReference type="SMART" id="SM00966">
    <property type="entry name" value="SpoVT_AbrB"/>
    <property type="match status" value="1"/>
</dbReference>
<sequence>MTHTIGAKGQVVIPKQLRDDLKIQPGQEVVFERRGDDVLLRKAPTATPTTPLKGRFRGSALTEALLDARREDRLAEGTDN</sequence>
<keyword evidence="1" id="KW-0238">DNA-binding</keyword>
<accession>A0A4R8VAY4</accession>
<proteinExistence type="predicted"/>
<gene>
    <name evidence="1" type="ORF">E3N84_06635</name>
</gene>
<dbReference type="EMBL" id="SOFI01000003">
    <property type="protein sequence ID" value="TFB79745.1"/>
    <property type="molecule type" value="Genomic_DNA"/>
</dbReference>
<comment type="caution">
    <text evidence="1">The sequence shown here is derived from an EMBL/GenBank/DDBJ whole genome shotgun (WGS) entry which is preliminary data.</text>
</comment>
<evidence type="ECO:0000313" key="1">
    <source>
        <dbReference type="EMBL" id="TFB79745.1"/>
    </source>
</evidence>
<keyword evidence="2" id="KW-1185">Reference proteome</keyword>
<evidence type="ECO:0000313" key="2">
    <source>
        <dbReference type="Proteomes" id="UP000298488"/>
    </source>
</evidence>
<dbReference type="Proteomes" id="UP000298488">
    <property type="component" value="Unassembled WGS sequence"/>
</dbReference>
<reference evidence="1 2" key="1">
    <citation type="submission" date="2019-03" db="EMBL/GenBank/DDBJ databases">
        <title>Genomics of glacier-inhabiting Cryobacterium strains.</title>
        <authorList>
            <person name="Liu Q."/>
            <person name="Xin Y.-H."/>
        </authorList>
    </citation>
    <scope>NUCLEOTIDE SEQUENCE [LARGE SCALE GENOMIC DNA]</scope>
    <source>
        <strain evidence="1 2">CGMCC 1.10440</strain>
    </source>
</reference>
<dbReference type="Gene3D" id="2.10.260.10">
    <property type="match status" value="1"/>
</dbReference>
<dbReference type="AlphaFoldDB" id="A0A4R8VAY4"/>